<comment type="caution">
    <text evidence="1">The sequence shown here is derived from an EMBL/GenBank/DDBJ whole genome shotgun (WGS) entry which is preliminary data.</text>
</comment>
<dbReference type="GO" id="GO:0006741">
    <property type="term" value="P:NADP+ biosynthetic process"/>
    <property type="evidence" value="ECO:0007669"/>
    <property type="project" value="TreeGrafter"/>
</dbReference>
<gene>
    <name evidence="1" type="ORF">KIY12_00750</name>
</gene>
<dbReference type="PANTHER" id="PTHR20275">
    <property type="entry name" value="NAD KINASE"/>
    <property type="match status" value="1"/>
</dbReference>
<dbReference type="Pfam" id="PF20143">
    <property type="entry name" value="NAD_kinase_C"/>
    <property type="match status" value="1"/>
</dbReference>
<dbReference type="InterPro" id="IPR017437">
    <property type="entry name" value="ATP-NAD_kinase_PpnK-typ_C"/>
</dbReference>
<dbReference type="AlphaFoldDB" id="A0A8J7YM42"/>
<dbReference type="PANTHER" id="PTHR20275:SF0">
    <property type="entry name" value="NAD KINASE"/>
    <property type="match status" value="1"/>
</dbReference>
<organism evidence="1 2">
    <name type="scientific">Candidatus Sysuiplasma superficiale</name>
    <dbReference type="NCBI Taxonomy" id="2823368"/>
    <lineage>
        <taxon>Archaea</taxon>
        <taxon>Methanobacteriati</taxon>
        <taxon>Thermoplasmatota</taxon>
        <taxon>Thermoplasmata</taxon>
        <taxon>Candidatus Sysuiplasmatales</taxon>
        <taxon>Candidatus Sysuiplasmataceae</taxon>
        <taxon>Candidatus Sysuiplasma</taxon>
    </lineage>
</organism>
<dbReference type="InterPro" id="IPR017438">
    <property type="entry name" value="ATP-NAD_kinase_N"/>
</dbReference>
<sequence length="113" mass="11965">LVKSDGIIVSTPTGSTSYSLAAGGPIVDPSASVFVISPVAPYGISSRPIVTGNGSVIELTVEGERRCILVIDGQVRHALSGRETVTFSLSEKKASFVSLDHDFYRRIRTKLTG</sequence>
<dbReference type="GO" id="GO:0019674">
    <property type="term" value="P:NAD+ metabolic process"/>
    <property type="evidence" value="ECO:0007669"/>
    <property type="project" value="InterPro"/>
</dbReference>
<name>A0A8J7YM42_9ARCH</name>
<feature type="non-terminal residue" evidence="1">
    <location>
        <position position="1"/>
    </location>
</feature>
<evidence type="ECO:0000313" key="2">
    <source>
        <dbReference type="Proteomes" id="UP000750197"/>
    </source>
</evidence>
<dbReference type="EMBL" id="JAHEAC010000002">
    <property type="protein sequence ID" value="MBX8643250.1"/>
    <property type="molecule type" value="Genomic_DNA"/>
</dbReference>
<dbReference type="InterPro" id="IPR016064">
    <property type="entry name" value="NAD/diacylglycerol_kinase_sf"/>
</dbReference>
<keyword evidence="1" id="KW-0808">Transferase</keyword>
<dbReference type="Proteomes" id="UP000750197">
    <property type="component" value="Unassembled WGS sequence"/>
</dbReference>
<evidence type="ECO:0000313" key="1">
    <source>
        <dbReference type="EMBL" id="MBX8643250.1"/>
    </source>
</evidence>
<keyword evidence="1" id="KW-0418">Kinase</keyword>
<dbReference type="SUPFAM" id="SSF111331">
    <property type="entry name" value="NAD kinase/diacylglycerol kinase-like"/>
    <property type="match status" value="1"/>
</dbReference>
<dbReference type="GO" id="GO:0003951">
    <property type="term" value="F:NAD+ kinase activity"/>
    <property type="evidence" value="ECO:0007669"/>
    <property type="project" value="InterPro"/>
</dbReference>
<proteinExistence type="predicted"/>
<accession>A0A8J7YM42</accession>
<reference evidence="1" key="1">
    <citation type="submission" date="2021-05" db="EMBL/GenBank/DDBJ databases">
        <title>Genomic insights into ecological role and evolution of a novel Thermoplasmata order Candidatus Sysuiplasmatales.</title>
        <authorList>
            <person name="Yuan Y."/>
        </authorList>
    </citation>
    <scope>NUCLEOTIDE SEQUENCE</scope>
    <source>
        <strain evidence="1">TUT19-bin139</strain>
    </source>
</reference>
<protein>
    <submittedName>
        <fullName evidence="1">NAD(+)/NADH kinase</fullName>
    </submittedName>
</protein>
<dbReference type="Gene3D" id="3.40.50.10330">
    <property type="entry name" value="Probable inorganic polyphosphate/atp-NAD kinase, domain 1"/>
    <property type="match status" value="1"/>
</dbReference>
<dbReference type="Gene3D" id="2.60.200.30">
    <property type="entry name" value="Probable inorganic polyphosphate/atp-NAD kinase, domain 2"/>
    <property type="match status" value="1"/>
</dbReference>